<dbReference type="PANTHER" id="PTHR42760:SF133">
    <property type="entry name" value="3-OXOACYL-[ACYL-CARRIER-PROTEIN] REDUCTASE"/>
    <property type="match status" value="1"/>
</dbReference>
<dbReference type="FunFam" id="3.40.50.720:FF:000084">
    <property type="entry name" value="Short-chain dehydrogenase reductase"/>
    <property type="match status" value="1"/>
</dbReference>
<dbReference type="KEGG" id="eke:EK0264_06040"/>
<dbReference type="PRINTS" id="PR00080">
    <property type="entry name" value="SDRFAMILY"/>
</dbReference>
<dbReference type="EC" id="1.1.1.47" evidence="4"/>
<keyword evidence="2 4" id="KW-0560">Oxidoreductase</keyword>
<dbReference type="GO" id="GO:0048038">
    <property type="term" value="F:quinone binding"/>
    <property type="evidence" value="ECO:0007669"/>
    <property type="project" value="TreeGrafter"/>
</dbReference>
<dbReference type="PROSITE" id="PS00061">
    <property type="entry name" value="ADH_SHORT"/>
    <property type="match status" value="1"/>
</dbReference>
<dbReference type="NCBIfam" id="NF005559">
    <property type="entry name" value="PRK07231.1"/>
    <property type="match status" value="1"/>
</dbReference>
<proteinExistence type="inferred from homology"/>
<dbReference type="GO" id="GO:0006633">
    <property type="term" value="P:fatty acid biosynthetic process"/>
    <property type="evidence" value="ECO:0007669"/>
    <property type="project" value="TreeGrafter"/>
</dbReference>
<dbReference type="GO" id="GO:0047936">
    <property type="term" value="F:glucose 1-dehydrogenase [NAD(P)+] activity"/>
    <property type="evidence" value="ECO:0007669"/>
    <property type="project" value="UniProtKB-EC"/>
</dbReference>
<organism evidence="4 5">
    <name type="scientific">Epidermidibacterium keratini</name>
    <dbReference type="NCBI Taxonomy" id="1891644"/>
    <lineage>
        <taxon>Bacteria</taxon>
        <taxon>Bacillati</taxon>
        <taxon>Actinomycetota</taxon>
        <taxon>Actinomycetes</taxon>
        <taxon>Sporichthyales</taxon>
        <taxon>Sporichthyaceae</taxon>
        <taxon>Epidermidibacterium</taxon>
    </lineage>
</organism>
<evidence type="ECO:0000256" key="1">
    <source>
        <dbReference type="ARBA" id="ARBA00006484"/>
    </source>
</evidence>
<dbReference type="AlphaFoldDB" id="A0A7L4YLE8"/>
<protein>
    <submittedName>
        <fullName evidence="4">Glucose 1-dehydrogenase</fullName>
        <ecNumber evidence="4">1.1.1.47</ecNumber>
    </submittedName>
</protein>
<evidence type="ECO:0000313" key="4">
    <source>
        <dbReference type="EMBL" id="QHB99887.1"/>
    </source>
</evidence>
<dbReference type="InParanoid" id="A0A7L4YLE8"/>
<dbReference type="PRINTS" id="PR00081">
    <property type="entry name" value="GDHRDH"/>
</dbReference>
<accession>A0A7L4YLE8</accession>
<feature type="domain" description="Ketoreductase" evidence="3">
    <location>
        <begin position="20"/>
        <end position="199"/>
    </location>
</feature>
<dbReference type="RefSeq" id="WP_159543906.1">
    <property type="nucleotide sequence ID" value="NZ_CP047156.1"/>
</dbReference>
<dbReference type="InterPro" id="IPR036291">
    <property type="entry name" value="NAD(P)-bd_dom_sf"/>
</dbReference>
<evidence type="ECO:0000259" key="3">
    <source>
        <dbReference type="SMART" id="SM00822"/>
    </source>
</evidence>
<reference evidence="4 5" key="1">
    <citation type="journal article" date="2018" name="Int. J. Syst. Evol. Microbiol.">
        <title>Epidermidibacterium keratini gen. nov., sp. nov., a member of the family Sporichthyaceae, isolated from keratin epidermis.</title>
        <authorList>
            <person name="Lee D.G."/>
            <person name="Trujillo M.E."/>
            <person name="Kang S."/>
            <person name="Nam J.J."/>
            <person name="Kim Y.J."/>
        </authorList>
    </citation>
    <scope>NUCLEOTIDE SEQUENCE [LARGE SCALE GENOMIC DNA]</scope>
    <source>
        <strain evidence="4 5">EPI-7</strain>
    </source>
</reference>
<dbReference type="SUPFAM" id="SSF51735">
    <property type="entry name" value="NAD(P)-binding Rossmann-fold domains"/>
    <property type="match status" value="1"/>
</dbReference>
<dbReference type="EMBL" id="CP047156">
    <property type="protein sequence ID" value="QHB99887.1"/>
    <property type="molecule type" value="Genomic_DNA"/>
</dbReference>
<dbReference type="InterPro" id="IPR002347">
    <property type="entry name" value="SDR_fam"/>
</dbReference>
<dbReference type="PANTHER" id="PTHR42760">
    <property type="entry name" value="SHORT-CHAIN DEHYDROGENASES/REDUCTASES FAMILY MEMBER"/>
    <property type="match status" value="1"/>
</dbReference>
<comment type="similarity">
    <text evidence="1">Belongs to the short-chain dehydrogenases/reductases (SDR) family.</text>
</comment>
<dbReference type="OrthoDB" id="517007at2"/>
<name>A0A7L4YLE8_9ACTN</name>
<evidence type="ECO:0000313" key="5">
    <source>
        <dbReference type="Proteomes" id="UP000463857"/>
    </source>
</evidence>
<dbReference type="InterPro" id="IPR057326">
    <property type="entry name" value="KR_dom"/>
</dbReference>
<dbReference type="Proteomes" id="UP000463857">
    <property type="component" value="Chromosome"/>
</dbReference>
<dbReference type="Gene3D" id="3.40.50.720">
    <property type="entry name" value="NAD(P)-binding Rossmann-like Domain"/>
    <property type="match status" value="1"/>
</dbReference>
<dbReference type="Pfam" id="PF13561">
    <property type="entry name" value="adh_short_C2"/>
    <property type="match status" value="1"/>
</dbReference>
<dbReference type="SMART" id="SM00822">
    <property type="entry name" value="PKS_KR"/>
    <property type="match status" value="1"/>
</dbReference>
<evidence type="ECO:0000256" key="2">
    <source>
        <dbReference type="ARBA" id="ARBA00023002"/>
    </source>
</evidence>
<gene>
    <name evidence="4" type="ORF">EK0264_06040</name>
</gene>
<dbReference type="InterPro" id="IPR020904">
    <property type="entry name" value="Sc_DH/Rdtase_CS"/>
</dbReference>
<sequence>MTTADERPSGFAARTRFDGKVVLVTGASSGLGAAMAVAFAEQGADIAICGRRVERLEQTAAQVEQTGRRCVVVGADTSVPEDCERFAATAYDEFGRIDVLINNAGVGTAVPMTREQADEFRSVIDVNLNGVYWMSQSAVRRMEPGSNIVNISSILGTWSAGLPQAAYSASKAAVLGLTRDLAVQLTGRKGIRVNAIQPGYFMTEMTEQQPGDFLTGIADAAPAGRLGEVPELVDATIFLASDAAAYISGTSLIVDGGLTVR</sequence>
<keyword evidence="5" id="KW-1185">Reference proteome</keyword>